<feature type="chain" id="PRO_5004769253" description="Rap1a immunity protein domain-containing protein" evidence="1">
    <location>
        <begin position="27"/>
        <end position="123"/>
    </location>
</feature>
<reference evidence="2 3" key="1">
    <citation type="submission" date="2013-11" db="EMBL/GenBank/DDBJ databases">
        <title>Genomic analysis of Pelistega sp. HM-7.</title>
        <authorList>
            <person name="Kumbhare S.V."/>
            <person name="Shetty S.A."/>
            <person name="Sharma O."/>
            <person name="Dhotre D.P."/>
        </authorList>
    </citation>
    <scope>NUCLEOTIDE SEQUENCE [LARGE SCALE GENOMIC DNA]</scope>
    <source>
        <strain evidence="2 3">HM-7</strain>
    </source>
</reference>
<sequence length="123" mass="13785">MSLFNCIKSTLIVCAFSLCLSFGAIANTHNLVPQDLEYWTIARCAGMVSKDAGQTALQDDWYLTASALLERQSYEIEVYEAINEYLVDYLAKSNLMSHQGTKIRSLACIKVLAEPTFRKLLLP</sequence>
<proteinExistence type="predicted"/>
<evidence type="ECO:0008006" key="4">
    <source>
        <dbReference type="Google" id="ProtNLM"/>
    </source>
</evidence>
<evidence type="ECO:0000313" key="2">
    <source>
        <dbReference type="EMBL" id="ETD70807.1"/>
    </source>
</evidence>
<organism evidence="2 3">
    <name type="scientific">Pelistega indica</name>
    <dbReference type="NCBI Taxonomy" id="1414851"/>
    <lineage>
        <taxon>Bacteria</taxon>
        <taxon>Pseudomonadati</taxon>
        <taxon>Pseudomonadota</taxon>
        <taxon>Betaproteobacteria</taxon>
        <taxon>Burkholderiales</taxon>
        <taxon>Alcaligenaceae</taxon>
        <taxon>Pelistega</taxon>
    </lineage>
</organism>
<dbReference type="EMBL" id="AYSV01000087">
    <property type="protein sequence ID" value="ETD70807.1"/>
    <property type="molecule type" value="Genomic_DNA"/>
</dbReference>
<evidence type="ECO:0000256" key="1">
    <source>
        <dbReference type="SAM" id="SignalP"/>
    </source>
</evidence>
<dbReference type="AlphaFoldDB" id="V8G547"/>
<comment type="caution">
    <text evidence="2">The sequence shown here is derived from an EMBL/GenBank/DDBJ whole genome shotgun (WGS) entry which is preliminary data.</text>
</comment>
<dbReference type="Proteomes" id="UP000018766">
    <property type="component" value="Unassembled WGS sequence"/>
</dbReference>
<protein>
    <recommendedName>
        <fullName evidence="4">Rap1a immunity protein domain-containing protein</fullName>
    </recommendedName>
</protein>
<keyword evidence="3" id="KW-1185">Reference proteome</keyword>
<gene>
    <name evidence="2" type="ORF">V757_07380</name>
</gene>
<evidence type="ECO:0000313" key="3">
    <source>
        <dbReference type="Proteomes" id="UP000018766"/>
    </source>
</evidence>
<dbReference type="RefSeq" id="WP_023951266.1">
    <property type="nucleotide sequence ID" value="NZ_AYSV01000087.1"/>
</dbReference>
<name>V8G547_9BURK</name>
<keyword evidence="1" id="KW-0732">Signal</keyword>
<dbReference type="Gene3D" id="1.20.120.1620">
    <property type="match status" value="1"/>
</dbReference>
<feature type="signal peptide" evidence="1">
    <location>
        <begin position="1"/>
        <end position="26"/>
    </location>
</feature>
<dbReference type="InterPro" id="IPR038314">
    <property type="entry name" value="T6SS_sf"/>
</dbReference>
<accession>V8G547</accession>